<organism evidence="1 2">
    <name type="scientific">Acinetobacter lwoffii</name>
    <dbReference type="NCBI Taxonomy" id="28090"/>
    <lineage>
        <taxon>Bacteria</taxon>
        <taxon>Pseudomonadati</taxon>
        <taxon>Pseudomonadota</taxon>
        <taxon>Gammaproteobacteria</taxon>
        <taxon>Moraxellales</taxon>
        <taxon>Moraxellaceae</taxon>
        <taxon>Acinetobacter</taxon>
    </lineage>
</organism>
<sequence>MTDGFEYAIKDWAEIKDNYENGNLIIGNGASVALHQKFRFDSLKEEAEKLRLFNDDISKLFIEFDTSDFELILRLVWHAKLINKHLGIVDQKLDSAYENIKQALIKVVKEVHCEHSDIADQLPQLYQFTKQFRTVVSLNYDLILYWILMYGNRNEDGHRFKDCFQGSGLFRNNWQDLRNPIRKEKEVTLSLYQHGNLSIFRDAKNTETKVQRGDFEGLLEVITSQWEDNKIPLFVAEGTGTKKLESIKSSSYLSTIFYEVLPDLITQKANLVIYGWSLGKQESHLVKQIFKNKQSGKVAISIFQNNQEECHRIYRLIKNEKAAPNIEIEFFDSQSSGCWNNP</sequence>
<reference evidence="1 2" key="1">
    <citation type="submission" date="2020-08" db="EMBL/GenBank/DDBJ databases">
        <title>Functional genomics of gut bacteria from endangered species of beetles.</title>
        <authorList>
            <person name="Carlos-Shanley C."/>
        </authorList>
    </citation>
    <scope>NUCLEOTIDE SEQUENCE [LARGE SCALE GENOMIC DNA]</scope>
    <source>
        <strain evidence="1 2">S00127</strain>
    </source>
</reference>
<evidence type="ECO:0000313" key="1">
    <source>
        <dbReference type="EMBL" id="MBB6362050.1"/>
    </source>
</evidence>
<accession>A0AAW3VBM2</accession>
<dbReference type="Pfam" id="PF16263">
    <property type="entry name" value="DUF4917"/>
    <property type="match status" value="1"/>
</dbReference>
<gene>
    <name evidence="1" type="ORF">HNP34_000126</name>
</gene>
<name>A0AAW3VBM2_ACILW</name>
<dbReference type="RefSeq" id="WP_257221133.1">
    <property type="nucleotide sequence ID" value="NZ_JACHLA010000001.1"/>
</dbReference>
<dbReference type="InterPro" id="IPR032581">
    <property type="entry name" value="DUF4917"/>
</dbReference>
<proteinExistence type="predicted"/>
<comment type="caution">
    <text evidence="1">The sequence shown here is derived from an EMBL/GenBank/DDBJ whole genome shotgun (WGS) entry which is preliminary data.</text>
</comment>
<dbReference type="AlphaFoldDB" id="A0AAW3VBM2"/>
<dbReference type="Proteomes" id="UP000548425">
    <property type="component" value="Unassembled WGS sequence"/>
</dbReference>
<evidence type="ECO:0008006" key="3">
    <source>
        <dbReference type="Google" id="ProtNLM"/>
    </source>
</evidence>
<dbReference type="EMBL" id="JACHLA010000001">
    <property type="protein sequence ID" value="MBB6362050.1"/>
    <property type="molecule type" value="Genomic_DNA"/>
</dbReference>
<evidence type="ECO:0000313" key="2">
    <source>
        <dbReference type="Proteomes" id="UP000548425"/>
    </source>
</evidence>
<protein>
    <recommendedName>
        <fullName evidence="3">DUF4917 family protein</fullName>
    </recommendedName>
</protein>